<dbReference type="PANTHER" id="PTHR40626">
    <property type="entry name" value="MIP31509P"/>
    <property type="match status" value="1"/>
</dbReference>
<feature type="domain" description="C2H2-type" evidence="9">
    <location>
        <begin position="32"/>
        <end position="59"/>
    </location>
</feature>
<evidence type="ECO:0000259" key="9">
    <source>
        <dbReference type="PROSITE" id="PS50157"/>
    </source>
</evidence>
<dbReference type="Pfam" id="PF00096">
    <property type="entry name" value="zf-C2H2"/>
    <property type="match status" value="1"/>
</dbReference>
<evidence type="ECO:0000256" key="4">
    <source>
        <dbReference type="ARBA" id="ARBA00022771"/>
    </source>
</evidence>
<evidence type="ECO:0000256" key="3">
    <source>
        <dbReference type="ARBA" id="ARBA00022737"/>
    </source>
</evidence>
<evidence type="ECO:0000256" key="7">
    <source>
        <dbReference type="PROSITE-ProRule" id="PRU00042"/>
    </source>
</evidence>
<dbReference type="RefSeq" id="XP_066700699.1">
    <property type="nucleotide sequence ID" value="XM_066844587.1"/>
</dbReference>
<dbReference type="SUPFAM" id="SSF57667">
    <property type="entry name" value="beta-beta-alpha zinc fingers"/>
    <property type="match status" value="1"/>
</dbReference>
<feature type="region of interest" description="Disordered" evidence="8">
    <location>
        <begin position="174"/>
        <end position="214"/>
    </location>
</feature>
<dbReference type="PROSITE" id="PS00028">
    <property type="entry name" value="ZINC_FINGER_C2H2_1"/>
    <property type="match status" value="1"/>
</dbReference>
<dbReference type="CDD" id="cd12148">
    <property type="entry name" value="fungal_TF_MHR"/>
    <property type="match status" value="1"/>
</dbReference>
<comment type="subcellular location">
    <subcellularLocation>
        <location evidence="1">Nucleus</location>
    </subcellularLocation>
</comment>
<feature type="region of interest" description="Disordered" evidence="8">
    <location>
        <begin position="83"/>
        <end position="102"/>
    </location>
</feature>
<dbReference type="Pfam" id="PF04082">
    <property type="entry name" value="Fungal_trans"/>
    <property type="match status" value="1"/>
</dbReference>
<evidence type="ECO:0000256" key="6">
    <source>
        <dbReference type="ARBA" id="ARBA00023242"/>
    </source>
</evidence>
<evidence type="ECO:0000256" key="1">
    <source>
        <dbReference type="ARBA" id="ARBA00004123"/>
    </source>
</evidence>
<sequence>MEAQTTSAQRPGGGGASNGRRRRGAAAGGGTHTCPHCGRTFKRSEHKERHVRTHTKEKPFICHCGAAFTRRDLLTRHQRIALHEKTPDGPPDNASDKGHQTSGVDDMAAAAAAASLSGMSMNPWAHQSQQPLGANGYRTDPRLEDPQGIIGQPYQQPLLPQEYYENDGVGLPAEWSPYFQPDTENEMLDPELRDSRPESDLTAPNGRAGTPFSYWLPSAPEKSKLSEGQSEHKPRGVETVSTPFRVTEDQRDCLASHLESFRDVIDADFVLPSRHALTRYVTSYFQGFHLHMPFIHQPTWMMHETAPELVLAVATMGSQYCFEHRTSERLFRAGKAVLMERLLLENSRFGPKTKTFLNIHNYCPVGGADCNSHMDGIARDRGPWAPIDTVRALVILMGYATWERNEKFVVEAFSLQSLLVQVLRDIGLDEEPETGGISDPKSAWLAWVHHESVRRTKLISFTFLHTHSVAYNVYPVLRSNEIHLRLPCCTAEWKALSPAQWQLARCETRKEQLNFQDALSSLLRFADGTAPLDPIPTPLGNYVLLHGLLQRIHIVRDLSLPIMDQSASLPPEEVNKLERGLRSWTTGWQQAPESSLDPNNENGPIPFTSSSLLGLAYVRIYLNLGPYRQLETRDPARIARALCRAPNVERSDGVISALLYAAHALSVPVRLGVDRVARSQAFFWSVRHSLSGLECAVLLSKWLLSLQESGVDVPLTGKKLSAFLLTPCLLNLHLAKRGEVSQCLLISEATTTDSEDRILHWIRCIVEEAYAVVDFDDDNNNNGCSGEEELDVPTEPGSLSLAVLKIWAHFFKSNTQWPFINIIGKSLEKYREILQRGAAVAVAANGTSNNNTITNGTVQPAVAVPPMVVPVPVPVPTLTRMASAATSTG</sequence>
<keyword evidence="6" id="KW-0539">Nucleus</keyword>
<dbReference type="SMART" id="SM00355">
    <property type="entry name" value="ZnF_C2H2"/>
    <property type="match status" value="2"/>
</dbReference>
<feature type="region of interest" description="Disordered" evidence="8">
    <location>
        <begin position="122"/>
        <end position="153"/>
    </location>
</feature>
<keyword evidence="4 7" id="KW-0863">Zinc-finger</keyword>
<protein>
    <recommendedName>
        <fullName evidence="9">C2H2-type domain-containing protein</fullName>
    </recommendedName>
</protein>
<dbReference type="InterPro" id="IPR007219">
    <property type="entry name" value="XnlR_reg_dom"/>
</dbReference>
<dbReference type="PANTHER" id="PTHR40626:SF10">
    <property type="entry name" value="C2H2-TYPE DOMAIN-CONTAINING PROTEIN"/>
    <property type="match status" value="1"/>
</dbReference>
<comment type="caution">
    <text evidence="10">The sequence shown here is derived from an EMBL/GenBank/DDBJ whole genome shotgun (WGS) entry which is preliminary data.</text>
</comment>
<gene>
    <name evidence="10" type="ORF">PG986_008365</name>
</gene>
<dbReference type="Gene3D" id="3.30.160.60">
    <property type="entry name" value="Classic Zinc Finger"/>
    <property type="match status" value="2"/>
</dbReference>
<dbReference type="Proteomes" id="UP001391051">
    <property type="component" value="Unassembled WGS sequence"/>
</dbReference>
<organism evidence="10 11">
    <name type="scientific">Apiospora aurea</name>
    <dbReference type="NCBI Taxonomy" id="335848"/>
    <lineage>
        <taxon>Eukaryota</taxon>
        <taxon>Fungi</taxon>
        <taxon>Dikarya</taxon>
        <taxon>Ascomycota</taxon>
        <taxon>Pezizomycotina</taxon>
        <taxon>Sordariomycetes</taxon>
        <taxon>Xylariomycetidae</taxon>
        <taxon>Amphisphaeriales</taxon>
        <taxon>Apiosporaceae</taxon>
        <taxon>Apiospora</taxon>
    </lineage>
</organism>
<evidence type="ECO:0000256" key="8">
    <source>
        <dbReference type="SAM" id="MobiDB-lite"/>
    </source>
</evidence>
<name>A0ABR1QFJ5_9PEZI</name>
<dbReference type="InterPro" id="IPR013087">
    <property type="entry name" value="Znf_C2H2_type"/>
</dbReference>
<dbReference type="InterPro" id="IPR036236">
    <property type="entry name" value="Znf_C2H2_sf"/>
</dbReference>
<feature type="compositionally biased region" description="Basic and acidic residues" evidence="8">
    <location>
        <begin position="190"/>
        <end position="199"/>
    </location>
</feature>
<feature type="compositionally biased region" description="Polar residues" evidence="8">
    <location>
        <begin position="122"/>
        <end position="132"/>
    </location>
</feature>
<evidence type="ECO:0000256" key="2">
    <source>
        <dbReference type="ARBA" id="ARBA00022723"/>
    </source>
</evidence>
<feature type="domain" description="C2H2-type" evidence="9">
    <location>
        <begin position="60"/>
        <end position="88"/>
    </location>
</feature>
<keyword evidence="2" id="KW-0479">Metal-binding</keyword>
<proteinExistence type="predicted"/>
<dbReference type="EMBL" id="JAQQWE010000005">
    <property type="protein sequence ID" value="KAK7952637.1"/>
    <property type="molecule type" value="Genomic_DNA"/>
</dbReference>
<keyword evidence="11" id="KW-1185">Reference proteome</keyword>
<keyword evidence="3" id="KW-0677">Repeat</keyword>
<feature type="compositionally biased region" description="Basic and acidic residues" evidence="8">
    <location>
        <begin position="42"/>
        <end position="55"/>
    </location>
</feature>
<accession>A0ABR1QFJ5</accession>
<dbReference type="InterPro" id="IPR051059">
    <property type="entry name" value="VerF-like"/>
</dbReference>
<keyword evidence="5" id="KW-0862">Zinc</keyword>
<evidence type="ECO:0000313" key="10">
    <source>
        <dbReference type="EMBL" id="KAK7952637.1"/>
    </source>
</evidence>
<reference evidence="10 11" key="1">
    <citation type="submission" date="2023-01" db="EMBL/GenBank/DDBJ databases">
        <title>Analysis of 21 Apiospora genomes using comparative genomics revels a genus with tremendous synthesis potential of carbohydrate active enzymes and secondary metabolites.</title>
        <authorList>
            <person name="Sorensen T."/>
        </authorList>
    </citation>
    <scope>NUCLEOTIDE SEQUENCE [LARGE SCALE GENOMIC DNA]</scope>
    <source>
        <strain evidence="10 11">CBS 24483</strain>
    </source>
</reference>
<dbReference type="PROSITE" id="PS50157">
    <property type="entry name" value="ZINC_FINGER_C2H2_2"/>
    <property type="match status" value="2"/>
</dbReference>
<feature type="region of interest" description="Disordered" evidence="8">
    <location>
        <begin position="1"/>
        <end position="55"/>
    </location>
</feature>
<evidence type="ECO:0000313" key="11">
    <source>
        <dbReference type="Proteomes" id="UP001391051"/>
    </source>
</evidence>
<dbReference type="GeneID" id="92077649"/>
<evidence type="ECO:0000256" key="5">
    <source>
        <dbReference type="ARBA" id="ARBA00022833"/>
    </source>
</evidence>